<reference evidence="2 3" key="1">
    <citation type="submission" date="2012-08" db="EMBL/GenBank/DDBJ databases">
        <title>Oryza genome evolution.</title>
        <authorList>
            <person name="Wing R.A."/>
        </authorList>
    </citation>
    <scope>NUCLEOTIDE SEQUENCE</scope>
</reference>
<accession>A0A0D9XLF0</accession>
<dbReference type="Gramene" id="LPERR10G11770.1">
    <property type="protein sequence ID" value="LPERR10G11770.1"/>
    <property type="gene ID" value="LPERR10G11770"/>
</dbReference>
<dbReference type="HOGENOM" id="CLU_1878408_0_0_1"/>
<dbReference type="AlphaFoldDB" id="A0A0D9XLF0"/>
<evidence type="ECO:0000313" key="3">
    <source>
        <dbReference type="Proteomes" id="UP000032180"/>
    </source>
</evidence>
<evidence type="ECO:0000256" key="1">
    <source>
        <dbReference type="SAM" id="Coils"/>
    </source>
</evidence>
<dbReference type="Proteomes" id="UP000032180">
    <property type="component" value="Chromosome 10"/>
</dbReference>
<dbReference type="PANTHER" id="PTHR33070:SF5">
    <property type="entry name" value="OS10G0510100 PROTEIN"/>
    <property type="match status" value="1"/>
</dbReference>
<dbReference type="GO" id="GO:0048364">
    <property type="term" value="P:root development"/>
    <property type="evidence" value="ECO:0007669"/>
    <property type="project" value="InterPro"/>
</dbReference>
<organism evidence="2 3">
    <name type="scientific">Leersia perrieri</name>
    <dbReference type="NCBI Taxonomy" id="77586"/>
    <lineage>
        <taxon>Eukaryota</taxon>
        <taxon>Viridiplantae</taxon>
        <taxon>Streptophyta</taxon>
        <taxon>Embryophyta</taxon>
        <taxon>Tracheophyta</taxon>
        <taxon>Spermatophyta</taxon>
        <taxon>Magnoliopsida</taxon>
        <taxon>Liliopsida</taxon>
        <taxon>Poales</taxon>
        <taxon>Poaceae</taxon>
        <taxon>BOP clade</taxon>
        <taxon>Oryzoideae</taxon>
        <taxon>Oryzeae</taxon>
        <taxon>Oryzinae</taxon>
        <taxon>Leersia</taxon>
    </lineage>
</organism>
<protein>
    <submittedName>
        <fullName evidence="2">Uncharacterized protein</fullName>
    </submittedName>
</protein>
<dbReference type="EnsemblPlants" id="LPERR10G11770.1">
    <property type="protein sequence ID" value="LPERR10G11770.1"/>
    <property type="gene ID" value="LPERR10G11770"/>
</dbReference>
<sequence length="136" mass="14153">MRLMALSPGRKSAAAAHARTASQPACHHHPAIARLAGGVGGAVAEAAAAIAAASEAVFLACAAMSSATAAPRSRTWLARLRVVTASKKVSPEIATATAEALERLEERIGELENGSEKVFRRLLQTRVSLLNIHNPL</sequence>
<keyword evidence="3" id="KW-1185">Reference proteome</keyword>
<feature type="coiled-coil region" evidence="1">
    <location>
        <begin position="94"/>
        <end position="121"/>
    </location>
</feature>
<reference evidence="2" key="3">
    <citation type="submission" date="2015-04" db="UniProtKB">
        <authorList>
            <consortium name="EnsemblPlants"/>
        </authorList>
    </citation>
    <scope>IDENTIFICATION</scope>
</reference>
<reference evidence="3" key="2">
    <citation type="submission" date="2013-12" db="EMBL/GenBank/DDBJ databases">
        <authorList>
            <person name="Yu Y."/>
            <person name="Lee S."/>
            <person name="de Baynast K."/>
            <person name="Wissotski M."/>
            <person name="Liu L."/>
            <person name="Talag J."/>
            <person name="Goicoechea J."/>
            <person name="Angelova A."/>
            <person name="Jetty R."/>
            <person name="Kudrna D."/>
            <person name="Golser W."/>
            <person name="Rivera L."/>
            <person name="Zhang J."/>
            <person name="Wing R."/>
        </authorList>
    </citation>
    <scope>NUCLEOTIDE SEQUENCE</scope>
</reference>
<evidence type="ECO:0000313" key="2">
    <source>
        <dbReference type="EnsemblPlants" id="LPERR10G11770.1"/>
    </source>
</evidence>
<dbReference type="Pfam" id="PF03087">
    <property type="entry name" value="BPS1"/>
    <property type="match status" value="1"/>
</dbReference>
<dbReference type="GO" id="GO:0048367">
    <property type="term" value="P:shoot system development"/>
    <property type="evidence" value="ECO:0007669"/>
    <property type="project" value="InterPro"/>
</dbReference>
<proteinExistence type="predicted"/>
<name>A0A0D9XLF0_9ORYZ</name>
<dbReference type="InterPro" id="IPR004320">
    <property type="entry name" value="BPS1_pln"/>
</dbReference>
<keyword evidence="1" id="KW-0175">Coiled coil</keyword>
<dbReference type="PANTHER" id="PTHR33070">
    <property type="entry name" value="OS06G0725500 PROTEIN"/>
    <property type="match status" value="1"/>
</dbReference>